<dbReference type="InterPro" id="IPR010119">
    <property type="entry name" value="Gluconeogen_factor"/>
</dbReference>
<proteinExistence type="predicted"/>
<keyword evidence="1" id="KW-0963">Cytoplasm</keyword>
<dbReference type="CDD" id="cd07187">
    <property type="entry name" value="YvcK_like"/>
    <property type="match status" value="1"/>
</dbReference>
<name>A0A1G1XPR1_9BACT</name>
<gene>
    <name evidence="2" type="ORF">A2Y82_05190</name>
</gene>
<dbReference type="Proteomes" id="UP000176498">
    <property type="component" value="Unassembled WGS sequence"/>
</dbReference>
<organism evidence="2 3">
    <name type="scientific">Candidatus Buchananbacteria bacterium RBG_13_36_9</name>
    <dbReference type="NCBI Taxonomy" id="1797530"/>
    <lineage>
        <taxon>Bacteria</taxon>
        <taxon>Candidatus Buchananiibacteriota</taxon>
    </lineage>
</organism>
<evidence type="ECO:0000313" key="2">
    <source>
        <dbReference type="EMBL" id="OGY41951.1"/>
    </source>
</evidence>
<evidence type="ECO:0008006" key="4">
    <source>
        <dbReference type="Google" id="ProtNLM"/>
    </source>
</evidence>
<comment type="caution">
    <text evidence="2">The sequence shown here is derived from an EMBL/GenBank/DDBJ whole genome shotgun (WGS) entry which is preliminary data.</text>
</comment>
<evidence type="ECO:0000313" key="3">
    <source>
        <dbReference type="Proteomes" id="UP000176498"/>
    </source>
</evidence>
<dbReference type="EMBL" id="MHHZ01000011">
    <property type="protein sequence ID" value="OGY41951.1"/>
    <property type="molecule type" value="Genomic_DNA"/>
</dbReference>
<dbReference type="Gene3D" id="3.40.50.10680">
    <property type="entry name" value="CofD-like domains"/>
    <property type="match status" value="1"/>
</dbReference>
<dbReference type="PANTHER" id="PTHR30135:SF3">
    <property type="entry name" value="GLUCONEOGENESIS FACTOR-RELATED"/>
    <property type="match status" value="1"/>
</dbReference>
<accession>A0A1G1XPR1</accession>
<dbReference type="InterPro" id="IPR038136">
    <property type="entry name" value="CofD-like_dom_sf"/>
</dbReference>
<dbReference type="PANTHER" id="PTHR30135">
    <property type="entry name" value="UNCHARACTERIZED PROTEIN YVCK-RELATED"/>
    <property type="match status" value="1"/>
</dbReference>
<dbReference type="NCBIfam" id="TIGR01826">
    <property type="entry name" value="CofD_related"/>
    <property type="match status" value="1"/>
</dbReference>
<reference evidence="2 3" key="1">
    <citation type="journal article" date="2016" name="Nat. Commun.">
        <title>Thousands of microbial genomes shed light on interconnected biogeochemical processes in an aquifer system.</title>
        <authorList>
            <person name="Anantharaman K."/>
            <person name="Brown C.T."/>
            <person name="Hug L.A."/>
            <person name="Sharon I."/>
            <person name="Castelle C.J."/>
            <person name="Probst A.J."/>
            <person name="Thomas B.C."/>
            <person name="Singh A."/>
            <person name="Wilkins M.J."/>
            <person name="Karaoz U."/>
            <person name="Brodie E.L."/>
            <person name="Williams K.H."/>
            <person name="Hubbard S.S."/>
            <person name="Banfield J.F."/>
        </authorList>
    </citation>
    <scope>NUCLEOTIDE SEQUENCE [LARGE SCALE GENOMIC DNA]</scope>
</reference>
<dbReference type="Pfam" id="PF01933">
    <property type="entry name" value="CofD"/>
    <property type="match status" value="1"/>
</dbReference>
<evidence type="ECO:0000256" key="1">
    <source>
        <dbReference type="ARBA" id="ARBA00022490"/>
    </source>
</evidence>
<dbReference type="SUPFAM" id="SSF142338">
    <property type="entry name" value="CofD-like"/>
    <property type="match status" value="1"/>
</dbReference>
<sequence length="328" mass="36751">MSKVTFIGGGTGPYGLLGALKSHPDLDLAVIVTMFDDGGSTGTLRDELGALPPGDVRQCLVALSEESEDWRGIFDFRWSEGEGLKGHSLGNLIITALEKKYKSFEKALEVAKRILKVRGDVIPVTLDNIRLVAQTPIGKRIIGEHNIDLKEQPIKSLSFRPEPSVNPKAIERILKSDLIVICPGDLYTSILPNLMVQSMANAIGVSNALKVYVCNLMTQKMHTEGFRVIHFVELLEKYLGQKDIFDFVLYNTKKPSQKFLASYLQEGESPVRYLRKDFANRRTEFIGQNFLSQKMPQKVEGDSLKRALIRHNAIEVALVLKKLLKKRE</sequence>
<protein>
    <recommendedName>
        <fullName evidence="4">Gluconeogenesis factor</fullName>
    </recommendedName>
</protein>
<dbReference type="InterPro" id="IPR002882">
    <property type="entry name" value="CofD"/>
</dbReference>
<dbReference type="GO" id="GO:0043743">
    <property type="term" value="F:LPPG:FO 2-phospho-L-lactate transferase activity"/>
    <property type="evidence" value="ECO:0007669"/>
    <property type="project" value="InterPro"/>
</dbReference>
<dbReference type="AlphaFoldDB" id="A0A1G1XPR1"/>